<dbReference type="PANTHER" id="PTHR10672:SF3">
    <property type="entry name" value="PROTEIN HU-LI TAI SHAO"/>
    <property type="match status" value="1"/>
</dbReference>
<dbReference type="GO" id="GO:0051015">
    <property type="term" value="F:actin filament binding"/>
    <property type="evidence" value="ECO:0007669"/>
    <property type="project" value="TreeGrafter"/>
</dbReference>
<evidence type="ECO:0000256" key="1">
    <source>
        <dbReference type="ARBA" id="ARBA00037961"/>
    </source>
</evidence>
<dbReference type="InterPro" id="IPR051017">
    <property type="entry name" value="Aldolase-II_Adducin_sf"/>
</dbReference>
<dbReference type="Gene3D" id="3.40.225.10">
    <property type="entry name" value="Class II aldolase/adducin N-terminal domain"/>
    <property type="match status" value="1"/>
</dbReference>
<proteinExistence type="inferred from homology"/>
<evidence type="ECO:0000313" key="3">
    <source>
        <dbReference type="EMBL" id="MBB4660574.1"/>
    </source>
</evidence>
<comment type="similarity">
    <text evidence="1">Belongs to the aldolase class II family.</text>
</comment>
<dbReference type="NCBIfam" id="NF005484">
    <property type="entry name" value="PRK07090.1"/>
    <property type="match status" value="1"/>
</dbReference>
<comment type="caution">
    <text evidence="3">The sequence shown here is derived from an EMBL/GenBank/DDBJ whole genome shotgun (WGS) entry which is preliminary data.</text>
</comment>
<dbReference type="PANTHER" id="PTHR10672">
    <property type="entry name" value="ADDUCIN"/>
    <property type="match status" value="1"/>
</dbReference>
<evidence type="ECO:0000259" key="2">
    <source>
        <dbReference type="SMART" id="SM01007"/>
    </source>
</evidence>
<dbReference type="SMART" id="SM01007">
    <property type="entry name" value="Aldolase_II"/>
    <property type="match status" value="1"/>
</dbReference>
<reference evidence="3 4" key="1">
    <citation type="submission" date="2020-08" db="EMBL/GenBank/DDBJ databases">
        <title>Genomic Encyclopedia of Archaeal and Bacterial Type Strains, Phase II (KMG-II): from individual species to whole genera.</title>
        <authorList>
            <person name="Goeker M."/>
        </authorList>
    </citation>
    <scope>NUCLEOTIDE SEQUENCE [LARGE SCALE GENOMIC DNA]</scope>
    <source>
        <strain evidence="3 4">DSM 23288</strain>
    </source>
</reference>
<dbReference type="Pfam" id="PF00596">
    <property type="entry name" value="Aldolase_II"/>
    <property type="match status" value="1"/>
</dbReference>
<dbReference type="GO" id="GO:0008738">
    <property type="term" value="F:L-fuculose-phosphate aldolase activity"/>
    <property type="evidence" value="ECO:0007669"/>
    <property type="project" value="UniProtKB-EC"/>
</dbReference>
<dbReference type="EC" id="4.1.2.17" evidence="3"/>
<dbReference type="SUPFAM" id="SSF53639">
    <property type="entry name" value="AraD/HMP-PK domain-like"/>
    <property type="match status" value="1"/>
</dbReference>
<sequence>MSTAPHTDPRDAIRPALADELSGLPWDLRQRVALACRILAAERHCFALAGQVTVRAEANSFWTVPWSPAFDAIGVRDVIRIDDDLNPLEGSAQPNPAVRFHYWIYRARPEVECIVHTHPPAIAALSMLGRPLVVSHMDTMPLYDDVAFLRDWPGVPVADQEGEIISAALGGKKAILLAHHGLIATGRSVQEATVLALMMEHAADLQLRAEATGGAIAATPDALAREAREFLLQPSIVDATFRAFADRVLRSDPATIG</sequence>
<name>A0A840I8V4_9ACTN</name>
<keyword evidence="3" id="KW-0456">Lyase</keyword>
<dbReference type="InterPro" id="IPR036409">
    <property type="entry name" value="Aldolase_II/adducin_N_sf"/>
</dbReference>
<feature type="domain" description="Class II aldolase/adducin N-terminal" evidence="2">
    <location>
        <begin position="30"/>
        <end position="207"/>
    </location>
</feature>
<dbReference type="EMBL" id="JACHNU010000001">
    <property type="protein sequence ID" value="MBB4660574.1"/>
    <property type="molecule type" value="Genomic_DNA"/>
</dbReference>
<accession>A0A840I8V4</accession>
<dbReference type="InterPro" id="IPR001303">
    <property type="entry name" value="Aldolase_II/adducin_N"/>
</dbReference>
<dbReference type="RefSeq" id="WP_183338019.1">
    <property type="nucleotide sequence ID" value="NZ_JACHNU010000001.1"/>
</dbReference>
<dbReference type="GO" id="GO:0005856">
    <property type="term" value="C:cytoskeleton"/>
    <property type="evidence" value="ECO:0007669"/>
    <property type="project" value="TreeGrafter"/>
</dbReference>
<keyword evidence="4" id="KW-1185">Reference proteome</keyword>
<dbReference type="Proteomes" id="UP000585272">
    <property type="component" value="Unassembled WGS sequence"/>
</dbReference>
<organism evidence="3 4">
    <name type="scientific">Conexibacter arvalis</name>
    <dbReference type="NCBI Taxonomy" id="912552"/>
    <lineage>
        <taxon>Bacteria</taxon>
        <taxon>Bacillati</taxon>
        <taxon>Actinomycetota</taxon>
        <taxon>Thermoleophilia</taxon>
        <taxon>Solirubrobacterales</taxon>
        <taxon>Conexibacteraceae</taxon>
        <taxon>Conexibacter</taxon>
    </lineage>
</organism>
<dbReference type="AlphaFoldDB" id="A0A840I8V4"/>
<protein>
    <submittedName>
        <fullName evidence="3">L-fuculose-phosphate aldolase</fullName>
        <ecNumber evidence="3">4.1.2.17</ecNumber>
    </submittedName>
</protein>
<evidence type="ECO:0000313" key="4">
    <source>
        <dbReference type="Proteomes" id="UP000585272"/>
    </source>
</evidence>
<gene>
    <name evidence="3" type="ORF">BDZ31_000147</name>
</gene>